<sequence>MRTISTTDARKRLSEIVEAVKMSGRAIAIGRRNKPEVIIAPYPRNYDPAVSDIVNFAAASGTFDFLFDEPDLYTDKDIKWRYGKKEH</sequence>
<evidence type="ECO:0000313" key="3">
    <source>
        <dbReference type="EMBL" id="OGG87154.1"/>
    </source>
</evidence>
<evidence type="ECO:0000256" key="1">
    <source>
        <dbReference type="ARBA" id="ARBA00009981"/>
    </source>
</evidence>
<organism evidence="3 4">
    <name type="scientific">Candidatus Kaiserbacteria bacterium RIFCSPLOWO2_12_FULL_50_28</name>
    <dbReference type="NCBI Taxonomy" id="1798527"/>
    <lineage>
        <taxon>Bacteria</taxon>
        <taxon>Candidatus Kaiseribacteriota</taxon>
    </lineage>
</organism>
<name>A0A1F6FMT0_9BACT</name>
<dbReference type="Gene3D" id="3.40.1620.10">
    <property type="entry name" value="YefM-like domain"/>
    <property type="match status" value="1"/>
</dbReference>
<comment type="similarity">
    <text evidence="1 2">Belongs to the phD/YefM antitoxin family.</text>
</comment>
<dbReference type="AlphaFoldDB" id="A0A1F6FMT0"/>
<dbReference type="SUPFAM" id="SSF143120">
    <property type="entry name" value="YefM-like"/>
    <property type="match status" value="1"/>
</dbReference>
<dbReference type="EMBL" id="MFMO01000036">
    <property type="protein sequence ID" value="OGG87154.1"/>
    <property type="molecule type" value="Genomic_DNA"/>
</dbReference>
<dbReference type="Proteomes" id="UP000177968">
    <property type="component" value="Unassembled WGS sequence"/>
</dbReference>
<evidence type="ECO:0000313" key="4">
    <source>
        <dbReference type="Proteomes" id="UP000177968"/>
    </source>
</evidence>
<comment type="function">
    <text evidence="2">Antitoxin component of a type II toxin-antitoxin (TA) system.</text>
</comment>
<accession>A0A1F6FMT0</accession>
<evidence type="ECO:0000256" key="2">
    <source>
        <dbReference type="RuleBase" id="RU362080"/>
    </source>
</evidence>
<gene>
    <name evidence="3" type="ORF">A3H15_02040</name>
</gene>
<reference evidence="3 4" key="1">
    <citation type="journal article" date="2016" name="Nat. Commun.">
        <title>Thousands of microbial genomes shed light on interconnected biogeochemical processes in an aquifer system.</title>
        <authorList>
            <person name="Anantharaman K."/>
            <person name="Brown C.T."/>
            <person name="Hug L.A."/>
            <person name="Sharon I."/>
            <person name="Castelle C.J."/>
            <person name="Probst A.J."/>
            <person name="Thomas B.C."/>
            <person name="Singh A."/>
            <person name="Wilkins M.J."/>
            <person name="Karaoz U."/>
            <person name="Brodie E.L."/>
            <person name="Williams K.H."/>
            <person name="Hubbard S.S."/>
            <person name="Banfield J.F."/>
        </authorList>
    </citation>
    <scope>NUCLEOTIDE SEQUENCE [LARGE SCALE GENOMIC DNA]</scope>
</reference>
<dbReference type="InterPro" id="IPR006442">
    <property type="entry name" value="Antitoxin_Phd/YefM"/>
</dbReference>
<dbReference type="InterPro" id="IPR036165">
    <property type="entry name" value="YefM-like_sf"/>
</dbReference>
<comment type="caution">
    <text evidence="3">The sequence shown here is derived from an EMBL/GenBank/DDBJ whole genome shotgun (WGS) entry which is preliminary data.</text>
</comment>
<protein>
    <recommendedName>
        <fullName evidence="2">Antitoxin</fullName>
    </recommendedName>
</protein>
<proteinExistence type="inferred from homology"/>
<dbReference type="Pfam" id="PF02604">
    <property type="entry name" value="PhdYeFM_antitox"/>
    <property type="match status" value="1"/>
</dbReference>